<evidence type="ECO:0000256" key="12">
    <source>
        <dbReference type="ARBA" id="ARBA00069372"/>
    </source>
</evidence>
<dbReference type="Pfam" id="PF07479">
    <property type="entry name" value="NAD_Gly3P_dh_C"/>
    <property type="match status" value="1"/>
</dbReference>
<dbReference type="InterPro" id="IPR006168">
    <property type="entry name" value="G3P_DH_NAD-dep"/>
</dbReference>
<feature type="binding site" evidence="14">
    <location>
        <position position="107"/>
    </location>
    <ligand>
        <name>sn-glycerol 3-phosphate</name>
        <dbReference type="ChEBI" id="CHEBI:57597"/>
    </ligand>
</feature>
<feature type="domain" description="Glycerol-3-phosphate dehydrogenase NAD-dependent C-terminal" evidence="17">
    <location>
        <begin position="179"/>
        <end position="315"/>
    </location>
</feature>
<sequence length="330" mass="32872">MSARLAVLGAGAWGTALAARLAAAGRSVSLWARDPRRAAEIAVTRENARLLPDVTLPDEVVVTADAARALEGAEAVLVAVPAQALAAVIAAIAPHWPGEAPSVLCAKGIDAATLRLPHETVAALLPRVPLAALSGPNFAHEVARALPAAAVLAAPDAAVRAHLAALVALPRFRLYPSPDLVGVALGGAAKNVIAIAAGVVEGLGLGENARAALITRGVAELARLVVAEGGRAETASGLSGLGDLVLTCTGGASRNHTLGIALGRGEALAEVLAARTGVTEGVATAPALVARARRRGVELPIAEAVDALLSGRATAPSLAEALLARAQTAE</sequence>
<dbReference type="PANTHER" id="PTHR11728:SF1">
    <property type="entry name" value="GLYCEROL-3-PHOSPHATE DEHYDROGENASE [NAD(+)] 2, CHLOROPLASTIC"/>
    <property type="match status" value="1"/>
</dbReference>
<feature type="binding site" evidence="14">
    <location>
        <position position="190"/>
    </location>
    <ligand>
        <name>sn-glycerol 3-phosphate</name>
        <dbReference type="ChEBI" id="CHEBI:57597"/>
    </ligand>
</feature>
<gene>
    <name evidence="14" type="primary">gpsA</name>
    <name evidence="18" type="ORF">KO353_07655</name>
</gene>
<keyword evidence="2 14" id="KW-0444">Lipid biosynthesis</keyword>
<proteinExistence type="inferred from homology"/>
<comment type="similarity">
    <text evidence="1 14">Belongs to the NAD-dependent glycerol-3-phosphate dehydrogenase family.</text>
</comment>
<evidence type="ECO:0000256" key="6">
    <source>
        <dbReference type="ARBA" id="ARBA00023027"/>
    </source>
</evidence>
<dbReference type="PIRSF" id="PIRSF000114">
    <property type="entry name" value="Glycerol-3-P_dh"/>
    <property type="match status" value="1"/>
</dbReference>
<dbReference type="PROSITE" id="PS00957">
    <property type="entry name" value="NAD_G3PDH"/>
    <property type="match status" value="1"/>
</dbReference>
<feature type="binding site" evidence="14">
    <location>
        <position position="243"/>
    </location>
    <ligand>
        <name>sn-glycerol 3-phosphate</name>
        <dbReference type="ChEBI" id="CHEBI:57597"/>
    </ligand>
</feature>
<comment type="pathway">
    <text evidence="14">Membrane lipid metabolism; glycerophospholipid metabolism.</text>
</comment>
<dbReference type="KEGG" id="elio:KO353_07655"/>
<feature type="binding site" evidence="14">
    <location>
        <position position="253"/>
    </location>
    <ligand>
        <name>sn-glycerol 3-phosphate</name>
        <dbReference type="ChEBI" id="CHEBI:57597"/>
    </ligand>
</feature>
<feature type="binding site" evidence="14">
    <location>
        <position position="33"/>
    </location>
    <ligand>
        <name>NADPH</name>
        <dbReference type="ChEBI" id="CHEBI:57783"/>
    </ligand>
</feature>
<dbReference type="FunFam" id="1.10.1040.10:FF:000001">
    <property type="entry name" value="Glycerol-3-phosphate dehydrogenase [NAD(P)+]"/>
    <property type="match status" value="1"/>
</dbReference>
<dbReference type="EC" id="1.1.1.94" evidence="11 14"/>
<feature type="binding site" evidence="14">
    <location>
        <position position="278"/>
    </location>
    <ligand>
        <name>NADPH</name>
        <dbReference type="ChEBI" id="CHEBI:57783"/>
    </ligand>
</feature>
<reference evidence="18" key="1">
    <citation type="submission" date="2021-06" db="EMBL/GenBank/DDBJ databases">
        <title>Elioraea tepida, sp. nov., a moderately thermophilic aerobic anoxygenic phototrophic bacterium isolated from an alkaline siliceous hot spring mat community in Yellowstone National Park, WY, USA.</title>
        <authorList>
            <person name="Saini M.K."/>
            <person name="Yoshida S."/>
            <person name="Sebastian A."/>
            <person name="Hirose S."/>
            <person name="Hara E."/>
            <person name="Tamaki H."/>
            <person name="Soulier N.T."/>
            <person name="Albert I."/>
            <person name="Hanada S."/>
            <person name="Bryant D.A."/>
            <person name="Tank M."/>
        </authorList>
    </citation>
    <scope>NUCLEOTIDE SEQUENCE</scope>
    <source>
        <strain evidence="18">MS-P2</strain>
    </source>
</reference>
<evidence type="ECO:0000256" key="11">
    <source>
        <dbReference type="ARBA" id="ARBA00066687"/>
    </source>
</evidence>
<feature type="binding site" evidence="14">
    <location>
        <position position="139"/>
    </location>
    <ligand>
        <name>NADPH</name>
        <dbReference type="ChEBI" id="CHEBI:57783"/>
    </ligand>
</feature>
<evidence type="ECO:0000256" key="8">
    <source>
        <dbReference type="ARBA" id="ARBA00023209"/>
    </source>
</evidence>
<evidence type="ECO:0000313" key="18">
    <source>
        <dbReference type="EMBL" id="QXM26052.1"/>
    </source>
</evidence>
<feature type="binding site" evidence="14">
    <location>
        <position position="107"/>
    </location>
    <ligand>
        <name>NADPH</name>
        <dbReference type="ChEBI" id="CHEBI:57783"/>
    </ligand>
</feature>
<evidence type="ECO:0000259" key="17">
    <source>
        <dbReference type="Pfam" id="PF07479"/>
    </source>
</evidence>
<comment type="function">
    <text evidence="14">Catalyzes the reduction of the glycolytic intermediate dihydroxyacetone phosphate (DHAP) to sn-glycerol 3-phosphate (G3P), the key precursor for phospholipid synthesis.</text>
</comment>
<feature type="binding site" evidence="14">
    <location>
        <position position="254"/>
    </location>
    <ligand>
        <name>NADPH</name>
        <dbReference type="ChEBI" id="CHEBI:57783"/>
    </ligand>
</feature>
<dbReference type="InterPro" id="IPR011128">
    <property type="entry name" value="G3P_DH_NAD-dep_N"/>
</dbReference>
<evidence type="ECO:0000256" key="3">
    <source>
        <dbReference type="ARBA" id="ARBA00022741"/>
    </source>
</evidence>
<evidence type="ECO:0000256" key="13">
    <source>
        <dbReference type="ARBA" id="ARBA00080511"/>
    </source>
</evidence>
<dbReference type="GO" id="GO:0046167">
    <property type="term" value="P:glycerol-3-phosphate biosynthetic process"/>
    <property type="evidence" value="ECO:0007669"/>
    <property type="project" value="UniProtKB-UniRule"/>
</dbReference>
<evidence type="ECO:0000256" key="7">
    <source>
        <dbReference type="ARBA" id="ARBA00023098"/>
    </source>
</evidence>
<dbReference type="GO" id="GO:0051287">
    <property type="term" value="F:NAD binding"/>
    <property type="evidence" value="ECO:0007669"/>
    <property type="project" value="InterPro"/>
</dbReference>
<feature type="active site" description="Proton acceptor" evidence="14">
    <location>
        <position position="190"/>
    </location>
</feature>
<dbReference type="EMBL" id="CP076448">
    <property type="protein sequence ID" value="QXM26052.1"/>
    <property type="molecule type" value="Genomic_DNA"/>
</dbReference>
<dbReference type="GO" id="GO:0006650">
    <property type="term" value="P:glycerophospholipid metabolic process"/>
    <property type="evidence" value="ECO:0007669"/>
    <property type="project" value="UniProtKB-UniRule"/>
</dbReference>
<keyword evidence="3 14" id="KW-0547">Nucleotide-binding</keyword>
<feature type="signal peptide" evidence="15">
    <location>
        <begin position="1"/>
        <end position="18"/>
    </location>
</feature>
<keyword evidence="7 14" id="KW-0443">Lipid metabolism</keyword>
<feature type="domain" description="Glycerol-3-phosphate dehydrogenase NAD-dependent N-terminal" evidence="16">
    <location>
        <begin position="5"/>
        <end position="157"/>
    </location>
</feature>
<comment type="catalytic activity">
    <reaction evidence="14">
        <text>sn-glycerol 3-phosphate + NAD(+) = dihydroxyacetone phosphate + NADH + H(+)</text>
        <dbReference type="Rhea" id="RHEA:11092"/>
        <dbReference type="ChEBI" id="CHEBI:15378"/>
        <dbReference type="ChEBI" id="CHEBI:57540"/>
        <dbReference type="ChEBI" id="CHEBI:57597"/>
        <dbReference type="ChEBI" id="CHEBI:57642"/>
        <dbReference type="ChEBI" id="CHEBI:57945"/>
        <dbReference type="EC" id="1.1.1.94"/>
    </reaction>
</comment>
<evidence type="ECO:0000256" key="5">
    <source>
        <dbReference type="ARBA" id="ARBA00023002"/>
    </source>
</evidence>
<protein>
    <recommendedName>
        <fullName evidence="12 14">Glycerol-3-phosphate dehydrogenase [NAD(P)+]</fullName>
        <ecNumber evidence="11 14">1.1.1.94</ecNumber>
    </recommendedName>
    <alternativeName>
        <fullName evidence="14">NAD(P)(+)-dependent glycerol-3-phosphate dehydrogenase</fullName>
    </alternativeName>
    <alternativeName>
        <fullName evidence="13 14">NAD(P)H-dependent dihydroxyacetone-phosphate reductase</fullName>
    </alternativeName>
</protein>
<evidence type="ECO:0000256" key="1">
    <source>
        <dbReference type="ARBA" id="ARBA00011009"/>
    </source>
</evidence>
<feature type="binding site" evidence="14">
    <location>
        <position position="280"/>
    </location>
    <ligand>
        <name>NADPH</name>
        <dbReference type="ChEBI" id="CHEBI:57783"/>
    </ligand>
</feature>
<organism evidence="18 19">
    <name type="scientific">Elioraea tepida</name>
    <dbReference type="NCBI Taxonomy" id="2843330"/>
    <lineage>
        <taxon>Bacteria</taxon>
        <taxon>Pseudomonadati</taxon>
        <taxon>Pseudomonadota</taxon>
        <taxon>Alphaproteobacteria</taxon>
        <taxon>Acetobacterales</taxon>
        <taxon>Elioraeaceae</taxon>
        <taxon>Elioraea</taxon>
    </lineage>
</organism>
<evidence type="ECO:0000256" key="9">
    <source>
        <dbReference type="ARBA" id="ARBA00023264"/>
    </source>
</evidence>
<keyword evidence="4 14" id="KW-0521">NADP</keyword>
<evidence type="ECO:0000256" key="15">
    <source>
        <dbReference type="SAM" id="SignalP"/>
    </source>
</evidence>
<dbReference type="GO" id="GO:0005829">
    <property type="term" value="C:cytosol"/>
    <property type="evidence" value="ECO:0007669"/>
    <property type="project" value="TreeGrafter"/>
</dbReference>
<feature type="binding site" evidence="14">
    <location>
        <position position="13"/>
    </location>
    <ligand>
        <name>NADPH</name>
        <dbReference type="ChEBI" id="CHEBI:57783"/>
    </ligand>
</feature>
<comment type="catalytic activity">
    <reaction evidence="10">
        <text>sn-glycerol 3-phosphate + NADP(+) = dihydroxyacetone phosphate + NADPH + H(+)</text>
        <dbReference type="Rhea" id="RHEA:11096"/>
        <dbReference type="ChEBI" id="CHEBI:15378"/>
        <dbReference type="ChEBI" id="CHEBI:57597"/>
        <dbReference type="ChEBI" id="CHEBI:57642"/>
        <dbReference type="ChEBI" id="CHEBI:57783"/>
        <dbReference type="ChEBI" id="CHEBI:58349"/>
        <dbReference type="EC" id="1.1.1.94"/>
    </reaction>
    <physiologicalReaction direction="right-to-left" evidence="10">
        <dbReference type="Rhea" id="RHEA:11098"/>
    </physiologicalReaction>
</comment>
<comment type="caution">
    <text evidence="14">Lacks conserved residue(s) required for the propagation of feature annotation.</text>
</comment>
<keyword evidence="5 14" id="KW-0560">Oxidoreductase</keyword>
<feature type="chain" id="PRO_5036732233" description="Glycerol-3-phosphate dehydrogenase [NAD(P)+]" evidence="15">
    <location>
        <begin position="19"/>
        <end position="330"/>
    </location>
</feature>
<dbReference type="Proteomes" id="UP000694001">
    <property type="component" value="Chromosome"/>
</dbReference>
<dbReference type="GO" id="GO:0046168">
    <property type="term" value="P:glycerol-3-phosphate catabolic process"/>
    <property type="evidence" value="ECO:0007669"/>
    <property type="project" value="InterPro"/>
</dbReference>
<keyword evidence="14" id="KW-0963">Cytoplasm</keyword>
<keyword evidence="15" id="KW-0732">Signal</keyword>
<keyword evidence="8 14" id="KW-0594">Phospholipid biosynthesis</keyword>
<evidence type="ECO:0000259" key="16">
    <source>
        <dbReference type="Pfam" id="PF01210"/>
    </source>
</evidence>
<dbReference type="GO" id="GO:0008654">
    <property type="term" value="P:phospholipid biosynthetic process"/>
    <property type="evidence" value="ECO:0007669"/>
    <property type="project" value="UniProtKB-KW"/>
</dbReference>
<keyword evidence="9 14" id="KW-1208">Phospholipid metabolism</keyword>
<dbReference type="HAMAP" id="MF_00394">
    <property type="entry name" value="NAD_Glyc3P_dehydrog"/>
    <property type="match status" value="1"/>
</dbReference>
<dbReference type="FunFam" id="3.40.50.720:FF:000019">
    <property type="entry name" value="Glycerol-3-phosphate dehydrogenase [NAD(P)+]"/>
    <property type="match status" value="1"/>
</dbReference>
<dbReference type="Pfam" id="PF01210">
    <property type="entry name" value="NAD_Gly3P_dh_N"/>
    <property type="match status" value="1"/>
</dbReference>
<evidence type="ECO:0000256" key="4">
    <source>
        <dbReference type="ARBA" id="ARBA00022857"/>
    </source>
</evidence>
<dbReference type="PANTHER" id="PTHR11728">
    <property type="entry name" value="GLYCEROL-3-PHOSPHATE DEHYDROGENASE"/>
    <property type="match status" value="1"/>
</dbReference>
<accession>A0A975U4V0</accession>
<keyword evidence="6 14" id="KW-0520">NAD</keyword>
<feature type="binding site" evidence="14">
    <location>
        <position position="254"/>
    </location>
    <ligand>
        <name>sn-glycerol 3-phosphate</name>
        <dbReference type="ChEBI" id="CHEBI:57597"/>
    </ligand>
</feature>
<feature type="binding site" evidence="14">
    <location>
        <position position="255"/>
    </location>
    <ligand>
        <name>sn-glycerol 3-phosphate</name>
        <dbReference type="ChEBI" id="CHEBI:57597"/>
    </ligand>
</feature>
<dbReference type="NCBIfam" id="NF000942">
    <property type="entry name" value="PRK00094.1-4"/>
    <property type="match status" value="1"/>
</dbReference>
<comment type="subcellular location">
    <subcellularLocation>
        <location evidence="14">Cytoplasm</location>
    </subcellularLocation>
</comment>
<dbReference type="NCBIfam" id="NF000940">
    <property type="entry name" value="PRK00094.1-2"/>
    <property type="match status" value="1"/>
</dbReference>
<dbReference type="InterPro" id="IPR006109">
    <property type="entry name" value="G3P_DH_NAD-dep_C"/>
</dbReference>
<dbReference type="RefSeq" id="WP_218287103.1">
    <property type="nucleotide sequence ID" value="NZ_CP076448.1"/>
</dbReference>
<evidence type="ECO:0000256" key="14">
    <source>
        <dbReference type="HAMAP-Rule" id="MF_00394"/>
    </source>
</evidence>
<keyword evidence="19" id="KW-1185">Reference proteome</keyword>
<evidence type="ECO:0000256" key="2">
    <source>
        <dbReference type="ARBA" id="ARBA00022516"/>
    </source>
</evidence>
<dbReference type="AlphaFoldDB" id="A0A975U4V0"/>
<name>A0A975U4V0_9PROT</name>
<evidence type="ECO:0000313" key="19">
    <source>
        <dbReference type="Proteomes" id="UP000694001"/>
    </source>
</evidence>
<dbReference type="GO" id="GO:0005975">
    <property type="term" value="P:carbohydrate metabolic process"/>
    <property type="evidence" value="ECO:0007669"/>
    <property type="project" value="InterPro"/>
</dbReference>
<dbReference type="GO" id="GO:0047952">
    <property type="term" value="F:glycerol-3-phosphate dehydrogenase [NAD(P)+] activity"/>
    <property type="evidence" value="ECO:0007669"/>
    <property type="project" value="UniProtKB-UniRule"/>
</dbReference>
<feature type="binding site" evidence="14">
    <location>
        <position position="135"/>
    </location>
    <ligand>
        <name>sn-glycerol 3-phosphate</name>
        <dbReference type="ChEBI" id="CHEBI:57597"/>
    </ligand>
</feature>
<evidence type="ECO:0000256" key="10">
    <source>
        <dbReference type="ARBA" id="ARBA00052716"/>
    </source>
</evidence>